<dbReference type="AlphaFoldDB" id="A0A2P2LE31"/>
<dbReference type="EMBL" id="GGEC01035757">
    <property type="protein sequence ID" value="MBX16241.1"/>
    <property type="molecule type" value="Transcribed_RNA"/>
</dbReference>
<protein>
    <submittedName>
        <fullName evidence="2">Uncharacterized protein</fullName>
    </submittedName>
</protein>
<organism evidence="2">
    <name type="scientific">Rhizophora mucronata</name>
    <name type="common">Asiatic mangrove</name>
    <dbReference type="NCBI Taxonomy" id="61149"/>
    <lineage>
        <taxon>Eukaryota</taxon>
        <taxon>Viridiplantae</taxon>
        <taxon>Streptophyta</taxon>
        <taxon>Embryophyta</taxon>
        <taxon>Tracheophyta</taxon>
        <taxon>Spermatophyta</taxon>
        <taxon>Magnoliopsida</taxon>
        <taxon>eudicotyledons</taxon>
        <taxon>Gunneridae</taxon>
        <taxon>Pentapetalae</taxon>
        <taxon>rosids</taxon>
        <taxon>fabids</taxon>
        <taxon>Malpighiales</taxon>
        <taxon>Rhizophoraceae</taxon>
        <taxon>Rhizophora</taxon>
    </lineage>
</organism>
<proteinExistence type="predicted"/>
<accession>A0A2P2LE31</accession>
<evidence type="ECO:0000256" key="1">
    <source>
        <dbReference type="SAM" id="Phobius"/>
    </source>
</evidence>
<feature type="transmembrane region" description="Helical" evidence="1">
    <location>
        <begin position="12"/>
        <end position="34"/>
    </location>
</feature>
<keyword evidence="1" id="KW-0812">Transmembrane</keyword>
<name>A0A2P2LE31_RHIMU</name>
<keyword evidence="1" id="KW-1133">Transmembrane helix</keyword>
<reference evidence="2" key="1">
    <citation type="submission" date="2018-02" db="EMBL/GenBank/DDBJ databases">
        <title>Rhizophora mucronata_Transcriptome.</title>
        <authorList>
            <person name="Meera S.P."/>
            <person name="Sreeshan A."/>
            <person name="Augustine A."/>
        </authorList>
    </citation>
    <scope>NUCLEOTIDE SEQUENCE</scope>
    <source>
        <tissue evidence="2">Leaf</tissue>
    </source>
</reference>
<keyword evidence="1" id="KW-0472">Membrane</keyword>
<sequence>MLGVVLSRRKLIVLLVPLHLNLGMLFLLIVVLSWPL</sequence>
<evidence type="ECO:0000313" key="2">
    <source>
        <dbReference type="EMBL" id="MBX16241.1"/>
    </source>
</evidence>